<reference evidence="3 4" key="1">
    <citation type="journal article" date="2013" name="Genome Biol.">
        <title>Genome of Acanthamoeba castellanii highlights extensive lateral gene transfer and early evolution of tyrosine kinase signaling.</title>
        <authorList>
            <person name="Clarke M."/>
            <person name="Lohan A.J."/>
            <person name="Liu B."/>
            <person name="Lagkouvardos I."/>
            <person name="Roy S."/>
            <person name="Zafar N."/>
            <person name="Bertelli C."/>
            <person name="Schilde C."/>
            <person name="Kianianmomeni A."/>
            <person name="Burglin T.R."/>
            <person name="Frech C."/>
            <person name="Turcotte B."/>
            <person name="Kopec K.O."/>
            <person name="Synnott J.M."/>
            <person name="Choo C."/>
            <person name="Paponov I."/>
            <person name="Finkler A."/>
            <person name="Soon Heng Tan C."/>
            <person name="Hutchins A.P."/>
            <person name="Weinmeier T."/>
            <person name="Rattei T."/>
            <person name="Chu J.S."/>
            <person name="Gimenez G."/>
            <person name="Irimia M."/>
            <person name="Rigden D.J."/>
            <person name="Fitzpatrick D.A."/>
            <person name="Lorenzo-Morales J."/>
            <person name="Bateman A."/>
            <person name="Chiu C.H."/>
            <person name="Tang P."/>
            <person name="Hegemann P."/>
            <person name="Fromm H."/>
            <person name="Raoult D."/>
            <person name="Greub G."/>
            <person name="Miranda-Saavedra D."/>
            <person name="Chen N."/>
            <person name="Nash P."/>
            <person name="Ginger M.L."/>
            <person name="Horn M."/>
            <person name="Schaap P."/>
            <person name="Caler L."/>
            <person name="Loftus B."/>
        </authorList>
    </citation>
    <scope>NUCLEOTIDE SEQUENCE [LARGE SCALE GENOMIC DNA]</scope>
    <source>
        <strain evidence="3 4">Neff</strain>
    </source>
</reference>
<feature type="non-terminal residue" evidence="3">
    <location>
        <position position="162"/>
    </location>
</feature>
<dbReference type="Gene3D" id="1.10.10.1840">
    <property type="match status" value="1"/>
</dbReference>
<dbReference type="Pfam" id="PF20963">
    <property type="entry name" value="Acanthaporin"/>
    <property type="match status" value="1"/>
</dbReference>
<evidence type="ECO:0000259" key="2">
    <source>
        <dbReference type="Pfam" id="PF20963"/>
    </source>
</evidence>
<feature type="signal peptide" evidence="1">
    <location>
        <begin position="1"/>
        <end position="47"/>
    </location>
</feature>
<accession>L8H6W2</accession>
<sequence>PCVPSSFSSPLSPPSCCRAGRHLRSLRCLQVLAGGLLVLLDPKCANAADCLSRCPPSAQSGCSRECTASAVYANLTACSSQCVSTGVADVISLVAPARADNIMAGCNAMKKAMCATAIAGAIVACGGPEDIPCILAALGALEGCVTCFCESKGCRGLCKHVC</sequence>
<dbReference type="Proteomes" id="UP000011083">
    <property type="component" value="Unassembled WGS sequence"/>
</dbReference>
<dbReference type="AlphaFoldDB" id="L8H6W2"/>
<keyword evidence="1" id="KW-0732">Signal</keyword>
<evidence type="ECO:0000313" key="4">
    <source>
        <dbReference type="Proteomes" id="UP000011083"/>
    </source>
</evidence>
<feature type="domain" description="Acanthaporin" evidence="2">
    <location>
        <begin position="102"/>
        <end position="162"/>
    </location>
</feature>
<dbReference type="VEuPathDB" id="AmoebaDB:ACA1_116680"/>
<organism evidence="3 4">
    <name type="scientific">Acanthamoeba castellanii (strain ATCC 30010 / Neff)</name>
    <dbReference type="NCBI Taxonomy" id="1257118"/>
    <lineage>
        <taxon>Eukaryota</taxon>
        <taxon>Amoebozoa</taxon>
        <taxon>Discosea</taxon>
        <taxon>Longamoebia</taxon>
        <taxon>Centramoebida</taxon>
        <taxon>Acanthamoebidae</taxon>
        <taxon>Acanthamoeba</taxon>
    </lineage>
</organism>
<keyword evidence="4" id="KW-1185">Reference proteome</keyword>
<dbReference type="EMBL" id="KB007926">
    <property type="protein sequence ID" value="ELR20196.1"/>
    <property type="molecule type" value="Genomic_DNA"/>
</dbReference>
<gene>
    <name evidence="3" type="ORF">ACA1_116680</name>
</gene>
<dbReference type="KEGG" id="acan:ACA1_116680"/>
<protein>
    <recommendedName>
        <fullName evidence="2">Acanthaporin domain-containing protein</fullName>
    </recommendedName>
</protein>
<evidence type="ECO:0000313" key="3">
    <source>
        <dbReference type="EMBL" id="ELR20196.1"/>
    </source>
</evidence>
<feature type="chain" id="PRO_5003990962" description="Acanthaporin domain-containing protein" evidence="1">
    <location>
        <begin position="48"/>
        <end position="162"/>
    </location>
</feature>
<dbReference type="RefSeq" id="XP_004342306.1">
    <property type="nucleotide sequence ID" value="XM_004342257.1"/>
</dbReference>
<proteinExistence type="predicted"/>
<dbReference type="InterPro" id="IPR049068">
    <property type="entry name" value="Acanthaporin"/>
</dbReference>
<evidence type="ECO:0000256" key="1">
    <source>
        <dbReference type="SAM" id="SignalP"/>
    </source>
</evidence>
<name>L8H6W2_ACACF</name>
<dbReference type="GeneID" id="14921042"/>